<evidence type="ECO:0000256" key="1">
    <source>
        <dbReference type="PROSITE-ProRule" id="PRU00339"/>
    </source>
</evidence>
<evidence type="ECO:0000313" key="3">
    <source>
        <dbReference type="Proteomes" id="UP000285301"/>
    </source>
</evidence>
<dbReference type="GO" id="GO:0031462">
    <property type="term" value="C:Cul2-RING ubiquitin ligase complex"/>
    <property type="evidence" value="ECO:0007669"/>
    <property type="project" value="TreeGrafter"/>
</dbReference>
<dbReference type="GO" id="GO:0006886">
    <property type="term" value="P:intracellular protein transport"/>
    <property type="evidence" value="ECO:0007669"/>
    <property type="project" value="InterPro"/>
</dbReference>
<dbReference type="EMBL" id="NCKU01001226">
    <property type="protein sequence ID" value="RWS12693.1"/>
    <property type="molecule type" value="Genomic_DNA"/>
</dbReference>
<name>A0A443RBS4_9ACAR</name>
<dbReference type="PANTHER" id="PTHR46575">
    <property type="entry name" value="AMYLOID PROTEIN-BINDING PROTEIN 2"/>
    <property type="match status" value="1"/>
</dbReference>
<dbReference type="Proteomes" id="UP000285301">
    <property type="component" value="Unassembled WGS sequence"/>
</dbReference>
<evidence type="ECO:0000313" key="2">
    <source>
        <dbReference type="EMBL" id="RWS12693.1"/>
    </source>
</evidence>
<keyword evidence="1" id="KW-0802">TPR repeat</keyword>
<dbReference type="STRING" id="1965070.A0A443RBS4"/>
<dbReference type="GO" id="GO:1990756">
    <property type="term" value="F:ubiquitin-like ligase-substrate adaptor activity"/>
    <property type="evidence" value="ECO:0007669"/>
    <property type="project" value="TreeGrafter"/>
</dbReference>
<feature type="repeat" description="TPR" evidence="1">
    <location>
        <begin position="254"/>
        <end position="287"/>
    </location>
</feature>
<dbReference type="SMART" id="SM00028">
    <property type="entry name" value="TPR"/>
    <property type="match status" value="3"/>
</dbReference>
<gene>
    <name evidence="2" type="ORF">B4U79_17426</name>
</gene>
<reference evidence="2 3" key="1">
    <citation type="journal article" date="2018" name="Gigascience">
        <title>Genomes of trombidid mites reveal novel predicted allergens and laterally-transferred genes associated with secondary metabolism.</title>
        <authorList>
            <person name="Dong X."/>
            <person name="Chaisiri K."/>
            <person name="Xia D."/>
            <person name="Armstrong S.D."/>
            <person name="Fang Y."/>
            <person name="Donnelly M.J."/>
            <person name="Kadowaki T."/>
            <person name="McGarry J.W."/>
            <person name="Darby A.C."/>
            <person name="Makepeace B.L."/>
        </authorList>
    </citation>
    <scope>NUCLEOTIDE SEQUENCE [LARGE SCALE GENOMIC DNA]</scope>
    <source>
        <strain evidence="2">UoL-WK</strain>
    </source>
</reference>
<dbReference type="Gene3D" id="1.25.40.10">
    <property type="entry name" value="Tetratricopeptide repeat domain"/>
    <property type="match status" value="2"/>
</dbReference>
<accession>A0A443RBS4</accession>
<dbReference type="PANTHER" id="PTHR46575:SF1">
    <property type="entry name" value="AMYLOID PROTEIN-BINDING PROTEIN 2"/>
    <property type="match status" value="1"/>
</dbReference>
<dbReference type="InterPro" id="IPR011990">
    <property type="entry name" value="TPR-like_helical_dom_sf"/>
</dbReference>
<organism evidence="2 3">
    <name type="scientific">Dinothrombium tinctorium</name>
    <dbReference type="NCBI Taxonomy" id="1965070"/>
    <lineage>
        <taxon>Eukaryota</taxon>
        <taxon>Metazoa</taxon>
        <taxon>Ecdysozoa</taxon>
        <taxon>Arthropoda</taxon>
        <taxon>Chelicerata</taxon>
        <taxon>Arachnida</taxon>
        <taxon>Acari</taxon>
        <taxon>Acariformes</taxon>
        <taxon>Trombidiformes</taxon>
        <taxon>Prostigmata</taxon>
        <taxon>Anystina</taxon>
        <taxon>Parasitengona</taxon>
        <taxon>Trombidioidea</taxon>
        <taxon>Trombidiidae</taxon>
        <taxon>Dinothrombium</taxon>
    </lineage>
</organism>
<proteinExistence type="predicted"/>
<dbReference type="Pfam" id="PF13181">
    <property type="entry name" value="TPR_8"/>
    <property type="match status" value="1"/>
</dbReference>
<dbReference type="InterPro" id="IPR042476">
    <property type="entry name" value="APPBP2"/>
</dbReference>
<comment type="caution">
    <text evidence="2">The sequence shown here is derived from an EMBL/GenBank/DDBJ whole genome shotgun (WGS) entry which is preliminary data.</text>
</comment>
<keyword evidence="3" id="KW-1185">Reference proteome</keyword>
<dbReference type="AlphaFoldDB" id="A0A443RBS4"/>
<protein>
    <submittedName>
        <fullName evidence="2">Amyloid protein-binding protein 2-like protein</fullName>
    </submittedName>
</protein>
<dbReference type="PROSITE" id="PS50005">
    <property type="entry name" value="TPR"/>
    <property type="match status" value="1"/>
</dbReference>
<dbReference type="OrthoDB" id="7103806at2759"/>
<dbReference type="InterPro" id="IPR019734">
    <property type="entry name" value="TPR_rpt"/>
</dbReference>
<sequence>MESMNCSLLNSIFNELKGFEVSLDPKNERRHLLFKYFQGLMDAGFNVCSVLSSYFSTEIHLLKMNGSEASENVLKLALLLSDFFIDGHWFEHSKRVLESCVSLIEDEEKISPIFFTFYVKLLHVYNALRDFKNSEQLVGKLRSIIDTQSLTQNQAYDASAACLRISEYSYFRFAINKDARIWCNEAFNLLTNTTPVLTRIDVFRHSMKLSLLWMEKERAKNFIEMAIKEAKQEFKINKKQILPISRAALHPKVVELFVDYGYYLFKDNQIDQSLEFYQKSLKIAEQIFEDVVAKQRVNNLLLANIYIEMADISFNESFANEQLENGLKIVAKIFPENHLELALAKQAKAEIVFRFAKENPDKKVKIQMLKNCESLLLYSLNVLRSEYSGCMNIDLANCYSLLGSIYHKLLHYDKAEQMLSEALNVCLELNGWNSDSFAIHSSNLGDVYKDMMRLEEAEHMYLRSIPIFIQLYGETYEELEYVYRKLIFIYRQLNNKEKVNEFELRLKKREDLLKNV</sequence>
<dbReference type="SUPFAM" id="SSF48452">
    <property type="entry name" value="TPR-like"/>
    <property type="match status" value="1"/>
</dbReference>
<dbReference type="GO" id="GO:0043161">
    <property type="term" value="P:proteasome-mediated ubiquitin-dependent protein catabolic process"/>
    <property type="evidence" value="ECO:0007669"/>
    <property type="project" value="TreeGrafter"/>
</dbReference>